<reference evidence="4 5" key="1">
    <citation type="submission" date="2019-06" db="EMBL/GenBank/DDBJ databases">
        <title>Persicimonas caeni gen. nov., sp. nov., a predatory bacterium isolated from solar saltern.</title>
        <authorList>
            <person name="Wang S."/>
        </authorList>
    </citation>
    <scope>NUCLEOTIDE SEQUENCE [LARGE SCALE GENOMIC DNA]</scope>
    <source>
        <strain evidence="4 5">YN101</strain>
    </source>
</reference>
<evidence type="ECO:0000313" key="5">
    <source>
        <dbReference type="Proteomes" id="UP000315995"/>
    </source>
</evidence>
<dbReference type="RefSeq" id="WP_141195760.1">
    <property type="nucleotide sequence ID" value="NZ_CP041186.1"/>
</dbReference>
<accession>A0A5B8XX23</accession>
<accession>A0A4Y6PLU4</accession>
<evidence type="ECO:0000256" key="2">
    <source>
        <dbReference type="SAM" id="SignalP"/>
    </source>
</evidence>
<sequence length="269" mass="29748">MSRLLPTARLASLMKAVVSMAAVFALSSCGEIEPEPPVDEDGEPIELPEPYDRWLEIVEISPAPGELALEPSIAVRFNDYIEDDSFRSYAFGALSSGGVVARGDADYVMTDKTVVWRPWRPLEPGLRYTFQTTGAVESATGSPFLQPAEWPAYVASRDQEPTSSTALPDARWDDVAPIFEGKCAECHRNPQAGLNPLTYESLQNAESQQTDLYLVRPADPADSYLMRKLLWDYADIEFVHQPPAWAGGEQLSREELLLIEGWIAGGARR</sequence>
<evidence type="ECO:0000313" key="4">
    <source>
        <dbReference type="EMBL" id="QDG49261.1"/>
    </source>
</evidence>
<protein>
    <recommendedName>
        <fullName evidence="3">SbsA Ig-like domain-containing protein</fullName>
    </recommendedName>
</protein>
<feature type="signal peptide" evidence="2">
    <location>
        <begin position="1"/>
        <end position="21"/>
    </location>
</feature>
<evidence type="ECO:0000259" key="3">
    <source>
        <dbReference type="Pfam" id="PF13205"/>
    </source>
</evidence>
<dbReference type="OrthoDB" id="9809746at2"/>
<feature type="domain" description="SbsA Ig-like" evidence="3">
    <location>
        <begin position="56"/>
        <end position="150"/>
    </location>
</feature>
<keyword evidence="5" id="KW-1185">Reference proteome</keyword>
<dbReference type="Pfam" id="PF13205">
    <property type="entry name" value="Big_5"/>
    <property type="match status" value="1"/>
</dbReference>
<organism evidence="4 5">
    <name type="scientific">Persicimonas caeni</name>
    <dbReference type="NCBI Taxonomy" id="2292766"/>
    <lineage>
        <taxon>Bacteria</taxon>
        <taxon>Deltaproteobacteria</taxon>
        <taxon>Bradymonadales</taxon>
        <taxon>Bradymonadaceae</taxon>
        <taxon>Persicimonas</taxon>
    </lineage>
</organism>
<evidence type="ECO:0000256" key="1">
    <source>
        <dbReference type="ARBA" id="ARBA00022729"/>
    </source>
</evidence>
<dbReference type="InterPro" id="IPR032812">
    <property type="entry name" value="SbsA_Ig"/>
</dbReference>
<dbReference type="EMBL" id="CP041186">
    <property type="protein sequence ID" value="QDG49261.1"/>
    <property type="molecule type" value="Genomic_DNA"/>
</dbReference>
<dbReference type="Proteomes" id="UP000315995">
    <property type="component" value="Chromosome"/>
</dbReference>
<feature type="chain" id="PRO_5030106034" description="SbsA Ig-like domain-containing protein" evidence="2">
    <location>
        <begin position="22"/>
        <end position="269"/>
    </location>
</feature>
<dbReference type="AlphaFoldDB" id="A0A4Y6PLU4"/>
<name>A0A4Y6PLU4_PERCE</name>
<gene>
    <name evidence="4" type="ORF">FIV42_00445</name>
</gene>
<dbReference type="PROSITE" id="PS51257">
    <property type="entry name" value="PROKAR_LIPOPROTEIN"/>
    <property type="match status" value="1"/>
</dbReference>
<proteinExistence type="predicted"/>
<keyword evidence="1 2" id="KW-0732">Signal</keyword>